<reference evidence="4 5" key="1">
    <citation type="submission" date="2025-04" db="UniProtKB">
        <authorList>
            <consortium name="RefSeq"/>
        </authorList>
    </citation>
    <scope>IDENTIFICATION</scope>
    <source>
        <tissue evidence="4 5">Whole sample</tissue>
    </source>
</reference>
<evidence type="ECO:0000256" key="1">
    <source>
        <dbReference type="SAM" id="MobiDB-lite"/>
    </source>
</evidence>
<name>A0A8B8B3Y1_CRAVI</name>
<feature type="compositionally biased region" description="Polar residues" evidence="1">
    <location>
        <begin position="247"/>
        <end position="260"/>
    </location>
</feature>
<feature type="transmembrane region" description="Helical" evidence="2">
    <location>
        <begin position="12"/>
        <end position="31"/>
    </location>
</feature>
<evidence type="ECO:0000313" key="5">
    <source>
        <dbReference type="RefSeq" id="XP_022298126.1"/>
    </source>
</evidence>
<evidence type="ECO:0000313" key="3">
    <source>
        <dbReference type="Proteomes" id="UP000694844"/>
    </source>
</evidence>
<keyword evidence="2" id="KW-0472">Membrane</keyword>
<keyword evidence="2" id="KW-0812">Transmembrane</keyword>
<sequence length="293" mass="32385">MMACLSRSGSVLRILLLVFMNFCGILFVEAVQYDTHEFGKDCIVFLKTVSEDEQIYITYNGKSVDFYCDNFSFQTDLWESASNKICVKPLYFEDPDCSVRLNFTEKFGGKVLHTITCIGGNSIESFCRDYGDNLIVYFVNRGSLSTANAKFKFLVYVEKEDEESGNGWAIFGGVVGVIILCTLVAAGVFWFVCRRKPTQGRVLTSNHASSTPGVSQPGFPQATYTAPQSSNPNASLYPVANYGPQCATGQTQYQPQSDSTPCQPPPQQYPPVSEFPEKQASAPSPPSYDEVTH</sequence>
<dbReference type="CDD" id="cd12087">
    <property type="entry name" value="TM_EGFR-like"/>
    <property type="match status" value="1"/>
</dbReference>
<evidence type="ECO:0000256" key="2">
    <source>
        <dbReference type="SAM" id="Phobius"/>
    </source>
</evidence>
<keyword evidence="2" id="KW-1133">Transmembrane helix</keyword>
<protein>
    <submittedName>
        <fullName evidence="4 5">Uncharacterized protein LOC111107285</fullName>
    </submittedName>
</protein>
<dbReference type="RefSeq" id="XP_022298125.1">
    <property type="nucleotide sequence ID" value="XM_022442417.1"/>
</dbReference>
<gene>
    <name evidence="4 5" type="primary">LOC111107285</name>
</gene>
<dbReference type="Proteomes" id="UP000694844">
    <property type="component" value="Chromosome 8"/>
</dbReference>
<evidence type="ECO:0000313" key="4">
    <source>
        <dbReference type="RefSeq" id="XP_022298125.1"/>
    </source>
</evidence>
<dbReference type="KEGG" id="cvn:111107285"/>
<dbReference type="RefSeq" id="XP_022298126.1">
    <property type="nucleotide sequence ID" value="XM_022442418.1"/>
</dbReference>
<keyword evidence="3" id="KW-1185">Reference proteome</keyword>
<dbReference type="GeneID" id="111107285"/>
<dbReference type="AlphaFoldDB" id="A0A8B8B3Y1"/>
<feature type="transmembrane region" description="Helical" evidence="2">
    <location>
        <begin position="168"/>
        <end position="192"/>
    </location>
</feature>
<feature type="region of interest" description="Disordered" evidence="1">
    <location>
        <begin position="202"/>
        <end position="230"/>
    </location>
</feature>
<feature type="region of interest" description="Disordered" evidence="1">
    <location>
        <begin position="247"/>
        <end position="293"/>
    </location>
</feature>
<feature type="compositionally biased region" description="Polar residues" evidence="1">
    <location>
        <begin position="202"/>
        <end position="214"/>
    </location>
</feature>
<proteinExistence type="predicted"/>
<accession>A0A8B8B3Y1</accession>
<organism evidence="3 4">
    <name type="scientific">Crassostrea virginica</name>
    <name type="common">Eastern oyster</name>
    <dbReference type="NCBI Taxonomy" id="6565"/>
    <lineage>
        <taxon>Eukaryota</taxon>
        <taxon>Metazoa</taxon>
        <taxon>Spiralia</taxon>
        <taxon>Lophotrochozoa</taxon>
        <taxon>Mollusca</taxon>
        <taxon>Bivalvia</taxon>
        <taxon>Autobranchia</taxon>
        <taxon>Pteriomorphia</taxon>
        <taxon>Ostreida</taxon>
        <taxon>Ostreoidea</taxon>
        <taxon>Ostreidae</taxon>
        <taxon>Crassostrea</taxon>
    </lineage>
</organism>